<dbReference type="EMBL" id="AVFL01000010">
    <property type="protein sequence ID" value="EWY39906.1"/>
    <property type="molecule type" value="Genomic_DNA"/>
</dbReference>
<reference evidence="2 3" key="1">
    <citation type="submission" date="2013-08" db="EMBL/GenBank/DDBJ databases">
        <title>The genome sequence of Skermanella stibiiresistens.</title>
        <authorList>
            <person name="Zhu W."/>
            <person name="Wang G."/>
        </authorList>
    </citation>
    <scope>NUCLEOTIDE SEQUENCE [LARGE SCALE GENOMIC DNA]</scope>
    <source>
        <strain evidence="2 3">SB22</strain>
    </source>
</reference>
<evidence type="ECO:0008006" key="4">
    <source>
        <dbReference type="Google" id="ProtNLM"/>
    </source>
</evidence>
<proteinExistence type="predicted"/>
<accession>W9H539</accession>
<evidence type="ECO:0000313" key="2">
    <source>
        <dbReference type="EMBL" id="EWY39906.1"/>
    </source>
</evidence>
<organism evidence="2 3">
    <name type="scientific">Skermanella stibiiresistens SB22</name>
    <dbReference type="NCBI Taxonomy" id="1385369"/>
    <lineage>
        <taxon>Bacteria</taxon>
        <taxon>Pseudomonadati</taxon>
        <taxon>Pseudomonadota</taxon>
        <taxon>Alphaproteobacteria</taxon>
        <taxon>Rhodospirillales</taxon>
        <taxon>Azospirillaceae</taxon>
        <taxon>Skermanella</taxon>
    </lineage>
</organism>
<sequence length="45" mass="4804">MTMAEKQVNSVDAKQATKEGVGRYVLSISFVLAAVALVIAFFVVT</sequence>
<evidence type="ECO:0000313" key="3">
    <source>
        <dbReference type="Proteomes" id="UP000019486"/>
    </source>
</evidence>
<keyword evidence="1" id="KW-0472">Membrane</keyword>
<gene>
    <name evidence="2" type="ORF">N825_04515</name>
</gene>
<name>W9H539_9PROT</name>
<comment type="caution">
    <text evidence="2">The sequence shown here is derived from an EMBL/GenBank/DDBJ whole genome shotgun (WGS) entry which is preliminary data.</text>
</comment>
<keyword evidence="1" id="KW-0812">Transmembrane</keyword>
<keyword evidence="3" id="KW-1185">Reference proteome</keyword>
<dbReference type="AlphaFoldDB" id="W9H539"/>
<feature type="transmembrane region" description="Helical" evidence="1">
    <location>
        <begin position="21"/>
        <end position="44"/>
    </location>
</feature>
<evidence type="ECO:0000256" key="1">
    <source>
        <dbReference type="SAM" id="Phobius"/>
    </source>
</evidence>
<dbReference type="Proteomes" id="UP000019486">
    <property type="component" value="Unassembled WGS sequence"/>
</dbReference>
<keyword evidence="1" id="KW-1133">Transmembrane helix</keyword>
<protein>
    <recommendedName>
        <fullName evidence="4">Cytochrome C oxidase subunit IV</fullName>
    </recommendedName>
</protein>